<sequence>MSDATEAADEWLRAEARRLGVSVREVRDLARELRRQAIEARQWTEDLRRNAWEIYLRSVRRCVAGSAAFWRVGWRHVRQRVERDGRDFTSVPCYDLIGRELREATPEVRGWSTEQIFELLWDDYVPRPAADAFLGTAFDQIERAVCDPRNANESTTNEGF</sequence>
<evidence type="ECO:0000313" key="2">
    <source>
        <dbReference type="Proteomes" id="UP000317429"/>
    </source>
</evidence>
<accession>A0A518DA74</accession>
<dbReference type="EMBL" id="CP036291">
    <property type="protein sequence ID" value="QDU88381.1"/>
    <property type="molecule type" value="Genomic_DNA"/>
</dbReference>
<dbReference type="KEGG" id="pnd:Pla175_17570"/>
<proteinExistence type="predicted"/>
<dbReference type="AlphaFoldDB" id="A0A518DA74"/>
<name>A0A518DA74_9BACT</name>
<keyword evidence="2" id="KW-1185">Reference proteome</keyword>
<organism evidence="1 2">
    <name type="scientific">Pirellulimonas nuda</name>
    <dbReference type="NCBI Taxonomy" id="2528009"/>
    <lineage>
        <taxon>Bacteria</taxon>
        <taxon>Pseudomonadati</taxon>
        <taxon>Planctomycetota</taxon>
        <taxon>Planctomycetia</taxon>
        <taxon>Pirellulales</taxon>
        <taxon>Lacipirellulaceae</taxon>
        <taxon>Pirellulimonas</taxon>
    </lineage>
</organism>
<gene>
    <name evidence="1" type="ORF">Pla175_17570</name>
</gene>
<reference evidence="1 2" key="1">
    <citation type="submission" date="2019-02" db="EMBL/GenBank/DDBJ databases">
        <title>Deep-cultivation of Planctomycetes and their phenomic and genomic characterization uncovers novel biology.</title>
        <authorList>
            <person name="Wiegand S."/>
            <person name="Jogler M."/>
            <person name="Boedeker C."/>
            <person name="Pinto D."/>
            <person name="Vollmers J."/>
            <person name="Rivas-Marin E."/>
            <person name="Kohn T."/>
            <person name="Peeters S.H."/>
            <person name="Heuer A."/>
            <person name="Rast P."/>
            <person name="Oberbeckmann S."/>
            <person name="Bunk B."/>
            <person name="Jeske O."/>
            <person name="Meyerdierks A."/>
            <person name="Storesund J.E."/>
            <person name="Kallscheuer N."/>
            <person name="Luecker S."/>
            <person name="Lage O.M."/>
            <person name="Pohl T."/>
            <person name="Merkel B.J."/>
            <person name="Hornburger P."/>
            <person name="Mueller R.-W."/>
            <person name="Bruemmer F."/>
            <person name="Labrenz M."/>
            <person name="Spormann A.M."/>
            <person name="Op den Camp H."/>
            <person name="Overmann J."/>
            <person name="Amann R."/>
            <person name="Jetten M.S.M."/>
            <person name="Mascher T."/>
            <person name="Medema M.H."/>
            <person name="Devos D.P."/>
            <person name="Kaster A.-K."/>
            <person name="Ovreas L."/>
            <person name="Rohde M."/>
            <person name="Galperin M.Y."/>
            <person name="Jogler C."/>
        </authorList>
    </citation>
    <scope>NUCLEOTIDE SEQUENCE [LARGE SCALE GENOMIC DNA]</scope>
    <source>
        <strain evidence="1 2">Pla175</strain>
    </source>
</reference>
<protein>
    <submittedName>
        <fullName evidence="1">Uncharacterized protein</fullName>
    </submittedName>
</protein>
<evidence type="ECO:0000313" key="1">
    <source>
        <dbReference type="EMBL" id="QDU88381.1"/>
    </source>
</evidence>
<dbReference type="Proteomes" id="UP000317429">
    <property type="component" value="Chromosome"/>
</dbReference>